<dbReference type="PATRIC" id="fig|1263870.3.peg.1791"/>
<evidence type="ECO:0000313" key="2">
    <source>
        <dbReference type="EMBL" id="EMI56903.1"/>
    </source>
</evidence>
<proteinExistence type="predicted"/>
<dbReference type="Proteomes" id="UP000011885">
    <property type="component" value="Unassembled WGS sequence"/>
</dbReference>
<reference evidence="2 3" key="1">
    <citation type="journal article" date="2013" name="Mar. Genomics">
        <title>Expression of sulfatases in Rhodopirellula baltica and the diversity of sulfatases in the genus Rhodopirellula.</title>
        <authorList>
            <person name="Wegner C.E."/>
            <person name="Richter-Heitmann T."/>
            <person name="Klindworth A."/>
            <person name="Klockow C."/>
            <person name="Richter M."/>
            <person name="Achstetter T."/>
            <person name="Glockner F.O."/>
            <person name="Harder J."/>
        </authorList>
    </citation>
    <scope>NUCLEOTIDE SEQUENCE [LARGE SCALE GENOMIC DNA]</scope>
    <source>
        <strain evidence="2 3">SM41</strain>
    </source>
</reference>
<feature type="region of interest" description="Disordered" evidence="1">
    <location>
        <begin position="32"/>
        <end position="56"/>
    </location>
</feature>
<dbReference type="EMBL" id="ANOH01000118">
    <property type="protein sequence ID" value="EMI56903.1"/>
    <property type="molecule type" value="Genomic_DNA"/>
</dbReference>
<organism evidence="2 3">
    <name type="scientific">Rhodopirellula sallentina SM41</name>
    <dbReference type="NCBI Taxonomy" id="1263870"/>
    <lineage>
        <taxon>Bacteria</taxon>
        <taxon>Pseudomonadati</taxon>
        <taxon>Planctomycetota</taxon>
        <taxon>Planctomycetia</taxon>
        <taxon>Pirellulales</taxon>
        <taxon>Pirellulaceae</taxon>
        <taxon>Rhodopirellula</taxon>
    </lineage>
</organism>
<accession>M5ULK4</accession>
<name>M5ULK4_9BACT</name>
<protein>
    <submittedName>
        <fullName evidence="2">Uncharacterized protein</fullName>
    </submittedName>
</protein>
<evidence type="ECO:0000313" key="3">
    <source>
        <dbReference type="Proteomes" id="UP000011885"/>
    </source>
</evidence>
<comment type="caution">
    <text evidence="2">The sequence shown here is derived from an EMBL/GenBank/DDBJ whole genome shotgun (WGS) entry which is preliminary data.</text>
</comment>
<keyword evidence="3" id="KW-1185">Reference proteome</keyword>
<sequence>MLGRLVSRALSTFPPEALRPFGSRVRAESRYQSKLASDSNVGRTKRSEVPAFTTAG</sequence>
<evidence type="ECO:0000256" key="1">
    <source>
        <dbReference type="SAM" id="MobiDB-lite"/>
    </source>
</evidence>
<dbReference type="AlphaFoldDB" id="M5ULK4"/>
<gene>
    <name evidence="2" type="ORF">RSSM_01673</name>
</gene>
<feature type="compositionally biased region" description="Polar residues" evidence="1">
    <location>
        <begin position="32"/>
        <end position="42"/>
    </location>
</feature>